<organism evidence="7 8">
    <name type="scientific">SAR86 cluster bacterium</name>
    <dbReference type="NCBI Taxonomy" id="2030880"/>
    <lineage>
        <taxon>Bacteria</taxon>
        <taxon>Pseudomonadati</taxon>
        <taxon>Pseudomonadota</taxon>
        <taxon>Gammaproteobacteria</taxon>
        <taxon>SAR86 cluster</taxon>
    </lineage>
</organism>
<comment type="caution">
    <text evidence="7">The sequence shown here is derived from an EMBL/GenBank/DDBJ whole genome shotgun (WGS) entry which is preliminary data.</text>
</comment>
<dbReference type="Pfam" id="PF01810">
    <property type="entry name" value="LysE"/>
    <property type="match status" value="1"/>
</dbReference>
<feature type="transmembrane region" description="Helical" evidence="6">
    <location>
        <begin position="119"/>
        <end position="144"/>
    </location>
</feature>
<feature type="transmembrane region" description="Helical" evidence="6">
    <location>
        <begin position="46"/>
        <end position="66"/>
    </location>
</feature>
<feature type="transmembrane region" description="Helical" evidence="6">
    <location>
        <begin position="186"/>
        <end position="206"/>
    </location>
</feature>
<evidence type="ECO:0000256" key="6">
    <source>
        <dbReference type="SAM" id="Phobius"/>
    </source>
</evidence>
<accession>A0A2A5B3Q6</accession>
<dbReference type="EMBL" id="NVVJ01000015">
    <property type="protein sequence ID" value="PCJ25728.1"/>
    <property type="molecule type" value="Genomic_DNA"/>
</dbReference>
<keyword evidence="4 6" id="KW-1133">Transmembrane helix</keyword>
<keyword evidence="5 6" id="KW-0472">Membrane</keyword>
<reference evidence="8" key="1">
    <citation type="submission" date="2017-08" db="EMBL/GenBank/DDBJ databases">
        <title>A dynamic microbial community with high functional redundancy inhabits the cold, oxic subseafloor aquifer.</title>
        <authorList>
            <person name="Tully B.J."/>
            <person name="Wheat C.G."/>
            <person name="Glazer B.T."/>
            <person name="Huber J.A."/>
        </authorList>
    </citation>
    <scope>NUCLEOTIDE SEQUENCE [LARGE SCALE GENOMIC DNA]</scope>
</reference>
<evidence type="ECO:0000256" key="5">
    <source>
        <dbReference type="ARBA" id="ARBA00023136"/>
    </source>
</evidence>
<evidence type="ECO:0000313" key="7">
    <source>
        <dbReference type="EMBL" id="PCJ25728.1"/>
    </source>
</evidence>
<comment type="subcellular location">
    <subcellularLocation>
        <location evidence="1">Cell membrane</location>
        <topology evidence="1">Multi-pass membrane protein</topology>
    </subcellularLocation>
</comment>
<evidence type="ECO:0000256" key="3">
    <source>
        <dbReference type="ARBA" id="ARBA00022692"/>
    </source>
</evidence>
<dbReference type="Proteomes" id="UP000218327">
    <property type="component" value="Unassembled WGS sequence"/>
</dbReference>
<name>A0A2A5B3Q6_9GAMM</name>
<sequence>MSITVDSTLLYFLVGFTACFLGTIPFGPINLTVVKTTVDYSPTQGIEVVIAASLIEIVEALVAIFFGSVISRYLDSSIVIKFVFAFVFVALAIFVFTRKPQPTLDNQELSQKNSFFKKGLLVAVLNPQAIPFWIFALATISQYFTFQYEGVYLLGFLAGVLLGKLAALYGFVIASSYLKAHLRESGLLINRLLAGILLLIGISQGWNGVTSFLA</sequence>
<evidence type="ECO:0000256" key="2">
    <source>
        <dbReference type="ARBA" id="ARBA00022475"/>
    </source>
</evidence>
<feature type="transmembrane region" description="Helical" evidence="6">
    <location>
        <begin position="12"/>
        <end position="34"/>
    </location>
</feature>
<evidence type="ECO:0000256" key="1">
    <source>
        <dbReference type="ARBA" id="ARBA00004651"/>
    </source>
</evidence>
<proteinExistence type="predicted"/>
<keyword evidence="2" id="KW-1003">Cell membrane</keyword>
<dbReference type="PANTHER" id="PTHR30086:SF20">
    <property type="entry name" value="ARGININE EXPORTER PROTEIN ARGO-RELATED"/>
    <property type="match status" value="1"/>
</dbReference>
<feature type="transmembrane region" description="Helical" evidence="6">
    <location>
        <begin position="78"/>
        <end position="98"/>
    </location>
</feature>
<protein>
    <recommendedName>
        <fullName evidence="9">Lysine transporter LysE</fullName>
    </recommendedName>
</protein>
<evidence type="ECO:0000313" key="8">
    <source>
        <dbReference type="Proteomes" id="UP000218327"/>
    </source>
</evidence>
<dbReference type="GO" id="GO:0015171">
    <property type="term" value="F:amino acid transmembrane transporter activity"/>
    <property type="evidence" value="ECO:0007669"/>
    <property type="project" value="TreeGrafter"/>
</dbReference>
<evidence type="ECO:0008006" key="9">
    <source>
        <dbReference type="Google" id="ProtNLM"/>
    </source>
</evidence>
<dbReference type="GO" id="GO:0005886">
    <property type="term" value="C:plasma membrane"/>
    <property type="evidence" value="ECO:0007669"/>
    <property type="project" value="UniProtKB-SubCell"/>
</dbReference>
<evidence type="ECO:0000256" key="4">
    <source>
        <dbReference type="ARBA" id="ARBA00022989"/>
    </source>
</evidence>
<gene>
    <name evidence="7" type="ORF">COA96_06795</name>
</gene>
<dbReference type="AlphaFoldDB" id="A0A2A5B3Q6"/>
<feature type="transmembrane region" description="Helical" evidence="6">
    <location>
        <begin position="150"/>
        <end position="174"/>
    </location>
</feature>
<dbReference type="InterPro" id="IPR001123">
    <property type="entry name" value="LeuE-type"/>
</dbReference>
<dbReference type="PANTHER" id="PTHR30086">
    <property type="entry name" value="ARGININE EXPORTER PROTEIN ARGO"/>
    <property type="match status" value="1"/>
</dbReference>
<keyword evidence="3 6" id="KW-0812">Transmembrane</keyword>